<organism evidence="6 7">
    <name type="scientific">Actinomycetospora endophytica</name>
    <dbReference type="NCBI Taxonomy" id="2291215"/>
    <lineage>
        <taxon>Bacteria</taxon>
        <taxon>Bacillati</taxon>
        <taxon>Actinomycetota</taxon>
        <taxon>Actinomycetes</taxon>
        <taxon>Pseudonocardiales</taxon>
        <taxon>Pseudonocardiaceae</taxon>
        <taxon>Actinomycetospora</taxon>
    </lineage>
</organism>
<dbReference type="Gene3D" id="3.40.50.150">
    <property type="entry name" value="Vaccinia Virus protein VP39"/>
    <property type="match status" value="1"/>
</dbReference>
<evidence type="ECO:0000256" key="1">
    <source>
        <dbReference type="ARBA" id="ARBA00022630"/>
    </source>
</evidence>
<accession>A0ABS8PHM5</accession>
<name>A0ABS8PHM5_9PSEU</name>
<evidence type="ECO:0000256" key="2">
    <source>
        <dbReference type="ARBA" id="ARBA00023002"/>
    </source>
</evidence>
<dbReference type="RefSeq" id="WP_230740042.1">
    <property type="nucleotide sequence ID" value="NZ_JAJNDB010000009.1"/>
</dbReference>
<comment type="catalytic activity">
    <reaction evidence="3">
        <text>[thioredoxin]-dithiol + NADP(+) = [thioredoxin]-disulfide + NADPH + H(+)</text>
        <dbReference type="Rhea" id="RHEA:20345"/>
        <dbReference type="Rhea" id="RHEA-COMP:10698"/>
        <dbReference type="Rhea" id="RHEA-COMP:10700"/>
        <dbReference type="ChEBI" id="CHEBI:15378"/>
        <dbReference type="ChEBI" id="CHEBI:29950"/>
        <dbReference type="ChEBI" id="CHEBI:50058"/>
        <dbReference type="ChEBI" id="CHEBI:57783"/>
        <dbReference type="ChEBI" id="CHEBI:58349"/>
        <dbReference type="EC" id="1.8.1.9"/>
    </reaction>
</comment>
<gene>
    <name evidence="6" type="ORF">LQ327_30750</name>
</gene>
<comment type="caution">
    <text evidence="6">The sequence shown here is derived from an EMBL/GenBank/DDBJ whole genome shotgun (WGS) entry which is preliminary data.</text>
</comment>
<dbReference type="PRINTS" id="PR00368">
    <property type="entry name" value="FADPNR"/>
</dbReference>
<dbReference type="InterPro" id="IPR050097">
    <property type="entry name" value="Ferredoxin-NADP_redctase_2"/>
</dbReference>
<proteinExistence type="predicted"/>
<dbReference type="InterPro" id="IPR023753">
    <property type="entry name" value="FAD/NAD-binding_dom"/>
</dbReference>
<keyword evidence="1" id="KW-0285">Flavoprotein</keyword>
<dbReference type="InterPro" id="IPR029063">
    <property type="entry name" value="SAM-dependent_MTases_sf"/>
</dbReference>
<keyword evidence="2" id="KW-0560">Oxidoreductase</keyword>
<dbReference type="Gene3D" id="3.50.50.60">
    <property type="entry name" value="FAD/NAD(P)-binding domain"/>
    <property type="match status" value="2"/>
</dbReference>
<protein>
    <submittedName>
        <fullName evidence="6">NAD(P)/FAD-dependent oxidoreductase</fullName>
    </submittedName>
</protein>
<dbReference type="SUPFAM" id="SSF51905">
    <property type="entry name" value="FAD/NAD(P)-binding domain"/>
    <property type="match status" value="1"/>
</dbReference>
<dbReference type="CDD" id="cd02440">
    <property type="entry name" value="AdoMet_MTases"/>
    <property type="match status" value="1"/>
</dbReference>
<dbReference type="InterPro" id="IPR041698">
    <property type="entry name" value="Methyltransf_25"/>
</dbReference>
<evidence type="ECO:0000313" key="7">
    <source>
        <dbReference type="Proteomes" id="UP001199469"/>
    </source>
</evidence>
<feature type="domain" description="Methyltransferase" evidence="5">
    <location>
        <begin position="356"/>
        <end position="446"/>
    </location>
</feature>
<dbReference type="PANTHER" id="PTHR48105">
    <property type="entry name" value="THIOREDOXIN REDUCTASE 1-RELATED-RELATED"/>
    <property type="match status" value="1"/>
</dbReference>
<sequence>MNEERWDVVVVGGGAGGLSAALTLARSRRRVLVVDAGEPRNAPADGVHNYLGREGSAPGELTAIGRAEVENYGGVVRTGRVVSASPSHEGGFLLGLDDGGSARARRVVLATGVVDELPGVTGLRERWGRDVIHCPYCHGWEVRDRRVGVLATSPMAMHHVGLMRQLTDDLVLFLNDAYAPERHAADELDARGVEVVTGAVSSLEVVDDALRGVRLADGTVVTLDALLVPTVVRARAEVATMLGLSTTEQRMGGTLFGEILEVDARGETAVSGVWAVGNATDVSATVIASAAAGTKTGAMVNADLVAEDGRLALMAHRDGSPAFWERFYADRDQVWSGRPNPVLAATAEDLAPGTALDLGAGEGGDALWLAGRGWKVTAVDVAQTACDRIVERAGDLPVRTERHDLTESFPEDSYDLVSAQYLHSPNADFPRTAILRRAAEAVAPGGTLLVVGHGRLAPWSWDPSLRMATAPEVLASLALDDAAWEVVRCESPERTATGPDGQEATITDEVLRLRRM</sequence>
<dbReference type="Pfam" id="PF07992">
    <property type="entry name" value="Pyr_redox_2"/>
    <property type="match status" value="1"/>
</dbReference>
<dbReference type="InterPro" id="IPR036188">
    <property type="entry name" value="FAD/NAD-bd_sf"/>
</dbReference>
<keyword evidence="7" id="KW-1185">Reference proteome</keyword>
<evidence type="ECO:0000259" key="4">
    <source>
        <dbReference type="Pfam" id="PF07992"/>
    </source>
</evidence>
<dbReference type="PRINTS" id="PR00469">
    <property type="entry name" value="PNDRDTASEII"/>
</dbReference>
<reference evidence="6 7" key="1">
    <citation type="submission" date="2021-11" db="EMBL/GenBank/DDBJ databases">
        <title>Draft genome sequence of Actinomycetospora sp. SF1 isolated from the rhizosphere soil.</title>
        <authorList>
            <person name="Duangmal K."/>
            <person name="Chantavorakit T."/>
        </authorList>
    </citation>
    <scope>NUCLEOTIDE SEQUENCE [LARGE SCALE GENOMIC DNA]</scope>
    <source>
        <strain evidence="6 7">TBRC 5722</strain>
    </source>
</reference>
<evidence type="ECO:0000259" key="5">
    <source>
        <dbReference type="Pfam" id="PF13649"/>
    </source>
</evidence>
<evidence type="ECO:0000256" key="3">
    <source>
        <dbReference type="ARBA" id="ARBA00048132"/>
    </source>
</evidence>
<feature type="domain" description="FAD/NAD(P)-binding" evidence="4">
    <location>
        <begin position="7"/>
        <end position="291"/>
    </location>
</feature>
<dbReference type="SUPFAM" id="SSF53335">
    <property type="entry name" value="S-adenosyl-L-methionine-dependent methyltransferases"/>
    <property type="match status" value="1"/>
</dbReference>
<dbReference type="Proteomes" id="UP001199469">
    <property type="component" value="Unassembled WGS sequence"/>
</dbReference>
<evidence type="ECO:0000313" key="6">
    <source>
        <dbReference type="EMBL" id="MCD2197759.1"/>
    </source>
</evidence>
<dbReference type="Pfam" id="PF13649">
    <property type="entry name" value="Methyltransf_25"/>
    <property type="match status" value="1"/>
</dbReference>
<dbReference type="EMBL" id="JAJNDB010000009">
    <property type="protein sequence ID" value="MCD2197759.1"/>
    <property type="molecule type" value="Genomic_DNA"/>
</dbReference>